<dbReference type="AlphaFoldDB" id="A0A3B5KIV6"/>
<evidence type="ECO:0000256" key="3">
    <source>
        <dbReference type="ARBA" id="ARBA00022723"/>
    </source>
</evidence>
<dbReference type="Ensembl" id="ENSTRUT00000050866.2">
    <property type="protein sequence ID" value="ENSTRUP00000055326.1"/>
    <property type="gene ID" value="ENSTRUG00000025903.2"/>
</dbReference>
<feature type="domain" description="C2H2-type" evidence="16">
    <location>
        <begin position="113"/>
        <end position="140"/>
    </location>
</feature>
<evidence type="ECO:0000256" key="13">
    <source>
        <dbReference type="ARBA" id="ARBA00043251"/>
    </source>
</evidence>
<comment type="subcellular location">
    <subcellularLocation>
        <location evidence="1">Nucleus</location>
    </subcellularLocation>
</comment>
<dbReference type="PROSITE" id="PS00028">
    <property type="entry name" value="ZINC_FINGER_C2H2_1"/>
    <property type="match status" value="2"/>
</dbReference>
<feature type="domain" description="C2H2-type" evidence="16">
    <location>
        <begin position="141"/>
        <end position="164"/>
    </location>
</feature>
<dbReference type="GO" id="GO:0005634">
    <property type="term" value="C:nucleus"/>
    <property type="evidence" value="ECO:0007669"/>
    <property type="project" value="UniProtKB-SubCell"/>
</dbReference>
<dbReference type="Proteomes" id="UP000005226">
    <property type="component" value="Chromosome 1"/>
</dbReference>
<dbReference type="STRING" id="31033.ENSTRUP00000055326"/>
<feature type="domain" description="C2H2-type" evidence="16">
    <location>
        <begin position="85"/>
        <end position="112"/>
    </location>
</feature>
<dbReference type="Gene3D" id="3.30.160.60">
    <property type="entry name" value="Classic Zinc Finger"/>
    <property type="match status" value="4"/>
</dbReference>
<evidence type="ECO:0000313" key="17">
    <source>
        <dbReference type="Ensembl" id="ENSTRUP00000055326.1"/>
    </source>
</evidence>
<keyword evidence="6" id="KW-0862">Zinc</keyword>
<dbReference type="FunFam" id="3.30.160.60:FF:001097">
    <property type="entry name" value="IKAROS family zinc finger 5"/>
    <property type="match status" value="1"/>
</dbReference>
<feature type="region of interest" description="Disordered" evidence="15">
    <location>
        <begin position="298"/>
        <end position="322"/>
    </location>
</feature>
<evidence type="ECO:0000256" key="12">
    <source>
        <dbReference type="ARBA" id="ARBA00040442"/>
    </source>
</evidence>
<reference evidence="17 18" key="1">
    <citation type="journal article" date="2011" name="Genome Biol. Evol.">
        <title>Integration of the genetic map and genome assembly of fugu facilitates insights into distinct features of genome evolution in teleosts and mammals.</title>
        <authorList>
            <person name="Kai W."/>
            <person name="Kikuchi K."/>
            <person name="Tohari S."/>
            <person name="Chew A.K."/>
            <person name="Tay A."/>
            <person name="Fujiwara A."/>
            <person name="Hosoya S."/>
            <person name="Suetake H."/>
            <person name="Naruse K."/>
            <person name="Brenner S."/>
            <person name="Suzuki Y."/>
            <person name="Venkatesh B."/>
        </authorList>
    </citation>
    <scope>NUCLEOTIDE SEQUENCE [LARGE SCALE GENOMIC DNA]</scope>
</reference>
<keyword evidence="5 14" id="KW-0863">Zinc-finger</keyword>
<evidence type="ECO:0000313" key="18">
    <source>
        <dbReference type="Proteomes" id="UP000005226"/>
    </source>
</evidence>
<dbReference type="InterPro" id="IPR050589">
    <property type="entry name" value="Ikaros_C2H2-ZF"/>
</dbReference>
<feature type="region of interest" description="Disordered" evidence="15">
    <location>
        <begin position="232"/>
        <end position="251"/>
    </location>
</feature>
<evidence type="ECO:0000256" key="2">
    <source>
        <dbReference type="ARBA" id="ARBA00022491"/>
    </source>
</evidence>
<keyword evidence="10" id="KW-0539">Nucleus</keyword>
<dbReference type="GeneID" id="101076174"/>
<dbReference type="OrthoDB" id="5576026at2759"/>
<dbReference type="GO" id="GO:0003700">
    <property type="term" value="F:DNA-binding transcription factor activity"/>
    <property type="evidence" value="ECO:0007669"/>
    <property type="project" value="TreeGrafter"/>
</dbReference>
<proteinExistence type="inferred from homology"/>
<keyword evidence="4" id="KW-0677">Repeat</keyword>
<evidence type="ECO:0000256" key="15">
    <source>
        <dbReference type="SAM" id="MobiDB-lite"/>
    </source>
</evidence>
<keyword evidence="7" id="KW-0805">Transcription regulation</keyword>
<protein>
    <recommendedName>
        <fullName evidence="12">Zinc finger protein Pegasus</fullName>
    </recommendedName>
    <alternativeName>
        <fullName evidence="13">Ikaros family zinc finger protein 5</fullName>
    </alternativeName>
</protein>
<feature type="domain" description="C2H2-type" evidence="16">
    <location>
        <begin position="357"/>
        <end position="384"/>
    </location>
</feature>
<dbReference type="GO" id="GO:0008270">
    <property type="term" value="F:zinc ion binding"/>
    <property type="evidence" value="ECO:0007669"/>
    <property type="project" value="UniProtKB-KW"/>
</dbReference>
<gene>
    <name evidence="17" type="primary">LOC101076174</name>
</gene>
<evidence type="ECO:0000256" key="7">
    <source>
        <dbReference type="ARBA" id="ARBA00023015"/>
    </source>
</evidence>
<name>A0A3B5KIV6_TAKRU</name>
<keyword evidence="9" id="KW-0804">Transcription</keyword>
<dbReference type="PANTHER" id="PTHR24404:SF55">
    <property type="entry name" value="ZINC FINGER PROTEIN PEGASUS"/>
    <property type="match status" value="1"/>
</dbReference>
<evidence type="ECO:0000256" key="6">
    <source>
        <dbReference type="ARBA" id="ARBA00022833"/>
    </source>
</evidence>
<evidence type="ECO:0000259" key="16">
    <source>
        <dbReference type="PROSITE" id="PS50157"/>
    </source>
</evidence>
<dbReference type="GO" id="GO:0006357">
    <property type="term" value="P:regulation of transcription by RNA polymerase II"/>
    <property type="evidence" value="ECO:0007669"/>
    <property type="project" value="TreeGrafter"/>
</dbReference>
<evidence type="ECO:0000256" key="8">
    <source>
        <dbReference type="ARBA" id="ARBA00023125"/>
    </source>
</evidence>
<dbReference type="PROSITE" id="PS50157">
    <property type="entry name" value="ZINC_FINGER_C2H2_2"/>
    <property type="match status" value="4"/>
</dbReference>
<evidence type="ECO:0000256" key="1">
    <source>
        <dbReference type="ARBA" id="ARBA00004123"/>
    </source>
</evidence>
<dbReference type="GO" id="GO:0000978">
    <property type="term" value="F:RNA polymerase II cis-regulatory region sequence-specific DNA binding"/>
    <property type="evidence" value="ECO:0007669"/>
    <property type="project" value="TreeGrafter"/>
</dbReference>
<evidence type="ECO:0000256" key="14">
    <source>
        <dbReference type="PROSITE-ProRule" id="PRU00042"/>
    </source>
</evidence>
<dbReference type="InParanoid" id="A0A3B5KIV6"/>
<evidence type="ECO:0000256" key="10">
    <source>
        <dbReference type="ARBA" id="ARBA00023242"/>
    </source>
</evidence>
<sequence length="412" mass="46815">MDEIKTEPVDFVREFQEYLTQQTHHVNMISGSVCGEKESGVPYQAVAPRSVQNGGDPPSVEVSLSMDEGSDVQMDGPERTCDGKYKCSYCNYANKGMARLIEHIRIHTGEKPHRCQLCPFASAYERHLEAHMRSHTGEKPYKCDLCAFRCSDRSNLSHHRRRRHKLLPTRVIRAPFTAKRMLSSLQKKTNSLGFSRRLLININTPSTGLPKSDYLDDYSHKMHHHLHCSEYKHPPQVDESESNSRCASDLTFHNPLDQLSTLAGQLTDIHPESQTPASPDTEEKPILIQQVSTEQVTVTMNSVQPSPPKEPPLSSHKSSETDPEDAFVCSTVIAPERNSHQSTTETAQTTLDQQLIYKCQHCHVQFLDNILYTIHMGCHSYEHPFKCNICGHMCFDKYDFACHFARGQHKQN</sequence>
<dbReference type="SUPFAM" id="SSF57667">
    <property type="entry name" value="beta-beta-alpha zinc fingers"/>
    <property type="match status" value="3"/>
</dbReference>
<organism evidence="17 18">
    <name type="scientific">Takifugu rubripes</name>
    <name type="common">Japanese pufferfish</name>
    <name type="synonym">Fugu rubripes</name>
    <dbReference type="NCBI Taxonomy" id="31033"/>
    <lineage>
        <taxon>Eukaryota</taxon>
        <taxon>Metazoa</taxon>
        <taxon>Chordata</taxon>
        <taxon>Craniata</taxon>
        <taxon>Vertebrata</taxon>
        <taxon>Euteleostomi</taxon>
        <taxon>Actinopterygii</taxon>
        <taxon>Neopterygii</taxon>
        <taxon>Teleostei</taxon>
        <taxon>Neoteleostei</taxon>
        <taxon>Acanthomorphata</taxon>
        <taxon>Eupercaria</taxon>
        <taxon>Tetraodontiformes</taxon>
        <taxon>Tetradontoidea</taxon>
        <taxon>Tetraodontidae</taxon>
        <taxon>Takifugu</taxon>
    </lineage>
</organism>
<dbReference type="SMART" id="SM00355">
    <property type="entry name" value="ZnF_C2H2"/>
    <property type="match status" value="5"/>
</dbReference>
<dbReference type="InterPro" id="IPR036236">
    <property type="entry name" value="Znf_C2H2_sf"/>
</dbReference>
<dbReference type="InterPro" id="IPR013087">
    <property type="entry name" value="Znf_C2H2_type"/>
</dbReference>
<dbReference type="RefSeq" id="XP_003961273.1">
    <property type="nucleotide sequence ID" value="XM_003961224.3"/>
</dbReference>
<evidence type="ECO:0000256" key="9">
    <source>
        <dbReference type="ARBA" id="ARBA00023163"/>
    </source>
</evidence>
<keyword evidence="18" id="KW-1185">Reference proteome</keyword>
<dbReference type="FunCoup" id="A0A3B5KIV6">
    <property type="interactions" value="1486"/>
</dbReference>
<comment type="similarity">
    <text evidence="11">Belongs to the Ikaros C2H2-type zinc-finger protein family.</text>
</comment>
<evidence type="ECO:0000256" key="11">
    <source>
        <dbReference type="ARBA" id="ARBA00038390"/>
    </source>
</evidence>
<reference evidence="17" key="2">
    <citation type="submission" date="2025-08" db="UniProtKB">
        <authorList>
            <consortium name="Ensembl"/>
        </authorList>
    </citation>
    <scope>IDENTIFICATION</scope>
</reference>
<evidence type="ECO:0000256" key="5">
    <source>
        <dbReference type="ARBA" id="ARBA00022771"/>
    </source>
</evidence>
<dbReference type="FunFam" id="3.30.160.60:FF:000402">
    <property type="entry name" value="IKAROS family zinc finger 5"/>
    <property type="match status" value="1"/>
</dbReference>
<dbReference type="FunFam" id="3.30.160.60:FF:000924">
    <property type="entry name" value="IKAROS family zinc finger 5"/>
    <property type="match status" value="1"/>
</dbReference>
<keyword evidence="2" id="KW-0678">Repressor</keyword>
<dbReference type="KEGG" id="tru:101076174"/>
<evidence type="ECO:0000256" key="4">
    <source>
        <dbReference type="ARBA" id="ARBA00022737"/>
    </source>
</evidence>
<reference evidence="17" key="3">
    <citation type="submission" date="2025-09" db="UniProtKB">
        <authorList>
            <consortium name="Ensembl"/>
        </authorList>
    </citation>
    <scope>IDENTIFICATION</scope>
</reference>
<dbReference type="OMA" id="APRCEQN"/>
<keyword evidence="8" id="KW-0238">DNA-binding</keyword>
<dbReference type="PANTHER" id="PTHR24404">
    <property type="entry name" value="ZINC FINGER PROTEIN"/>
    <property type="match status" value="1"/>
</dbReference>
<dbReference type="GeneTree" id="ENSGT00940000155035"/>
<keyword evidence="3" id="KW-0479">Metal-binding</keyword>
<accession>A0A3B5KIV6</accession>